<organism evidence="2 3">
    <name type="scientific">Curtobacterium flaccumfaciens</name>
    <dbReference type="NCBI Taxonomy" id="2035"/>
    <lineage>
        <taxon>Bacteria</taxon>
        <taxon>Bacillati</taxon>
        <taxon>Actinomycetota</taxon>
        <taxon>Actinomycetes</taxon>
        <taxon>Micrococcales</taxon>
        <taxon>Microbacteriaceae</taxon>
        <taxon>Curtobacterium</taxon>
    </lineage>
</organism>
<sequence>MHSHVNDADVPFDGTTGPGTTSTPASDDDVRPDEQHAQPRSDW</sequence>
<dbReference type="Proteomes" id="UP000295764">
    <property type="component" value="Unassembled WGS sequence"/>
</dbReference>
<reference evidence="2 3" key="1">
    <citation type="submission" date="2019-03" db="EMBL/GenBank/DDBJ databases">
        <title>Genomic analyses of the natural microbiome of Caenorhabditis elegans.</title>
        <authorList>
            <person name="Samuel B."/>
        </authorList>
    </citation>
    <scope>NUCLEOTIDE SEQUENCE [LARGE SCALE GENOMIC DNA]</scope>
    <source>
        <strain evidence="2 3">JUb65</strain>
    </source>
</reference>
<evidence type="ECO:0000313" key="3">
    <source>
        <dbReference type="Proteomes" id="UP000295764"/>
    </source>
</evidence>
<feature type="region of interest" description="Disordered" evidence="1">
    <location>
        <begin position="1"/>
        <end position="43"/>
    </location>
</feature>
<dbReference type="EMBL" id="SNVW01000012">
    <property type="protein sequence ID" value="TDN42387.1"/>
    <property type="molecule type" value="Genomic_DNA"/>
</dbReference>
<evidence type="ECO:0000313" key="2">
    <source>
        <dbReference type="EMBL" id="TDN42387.1"/>
    </source>
</evidence>
<gene>
    <name evidence="2" type="ORF">EDF64_11230</name>
</gene>
<dbReference type="AlphaFoldDB" id="A0A4R6DCW5"/>
<accession>A0A4R6DCW5</accession>
<feature type="compositionally biased region" description="Basic and acidic residues" evidence="1">
    <location>
        <begin position="28"/>
        <end position="43"/>
    </location>
</feature>
<name>A0A4R6DCW5_9MICO</name>
<evidence type="ECO:0000256" key="1">
    <source>
        <dbReference type="SAM" id="MobiDB-lite"/>
    </source>
</evidence>
<comment type="caution">
    <text evidence="2">The sequence shown here is derived from an EMBL/GenBank/DDBJ whole genome shotgun (WGS) entry which is preliminary data.</text>
</comment>
<proteinExistence type="predicted"/>
<protein>
    <submittedName>
        <fullName evidence="2">Uncharacterized protein</fullName>
    </submittedName>
</protein>
<feature type="compositionally biased region" description="Low complexity" evidence="1">
    <location>
        <begin position="14"/>
        <end position="24"/>
    </location>
</feature>